<comment type="caution">
    <text evidence="3">The sequence shown here is derived from an EMBL/GenBank/DDBJ whole genome shotgun (WGS) entry which is preliminary data.</text>
</comment>
<protein>
    <submittedName>
        <fullName evidence="3">Uncharacterized protein</fullName>
    </submittedName>
</protein>
<organism evidence="3 4">
    <name type="scientific">Calicophoron daubneyi</name>
    <name type="common">Rumen fluke</name>
    <name type="synonym">Paramphistomum daubneyi</name>
    <dbReference type="NCBI Taxonomy" id="300641"/>
    <lineage>
        <taxon>Eukaryota</taxon>
        <taxon>Metazoa</taxon>
        <taxon>Spiralia</taxon>
        <taxon>Lophotrochozoa</taxon>
        <taxon>Platyhelminthes</taxon>
        <taxon>Trematoda</taxon>
        <taxon>Digenea</taxon>
        <taxon>Plagiorchiida</taxon>
        <taxon>Pronocephalata</taxon>
        <taxon>Paramphistomoidea</taxon>
        <taxon>Paramphistomidae</taxon>
        <taxon>Calicophoron</taxon>
    </lineage>
</organism>
<feature type="compositionally biased region" description="Polar residues" evidence="1">
    <location>
        <begin position="125"/>
        <end position="135"/>
    </location>
</feature>
<feature type="compositionally biased region" description="Low complexity" evidence="1">
    <location>
        <begin position="142"/>
        <end position="163"/>
    </location>
</feature>
<feature type="region of interest" description="Disordered" evidence="1">
    <location>
        <begin position="69"/>
        <end position="163"/>
    </location>
</feature>
<gene>
    <name evidence="3" type="ORF">CDAUBV1_LOCUS15341</name>
</gene>
<feature type="compositionally biased region" description="Basic and acidic residues" evidence="1">
    <location>
        <begin position="110"/>
        <end position="124"/>
    </location>
</feature>
<evidence type="ECO:0000256" key="2">
    <source>
        <dbReference type="SAM" id="Phobius"/>
    </source>
</evidence>
<accession>A0AAV2TUY2</accession>
<evidence type="ECO:0000256" key="1">
    <source>
        <dbReference type="SAM" id="MobiDB-lite"/>
    </source>
</evidence>
<evidence type="ECO:0000313" key="3">
    <source>
        <dbReference type="EMBL" id="CAL5140164.1"/>
    </source>
</evidence>
<keyword evidence="2" id="KW-0812">Transmembrane</keyword>
<keyword evidence="2" id="KW-0472">Membrane</keyword>
<proteinExistence type="predicted"/>
<sequence>MYHPRQALDEENYTLKSQEGACQKWTEVLTDNVKLQNVFPIITYKDNTDEQISISDRMQRNYNYPADEEQAPLAQMSSPEEQQLTEVTRSSNIEGSMRDPAPAPYIPPSSERRRSSIPESRTPHEQASSHISNGEESYAIPHHSSSSSAPRMIQQGTNGQPTTQNAFRRLRSMGSIGEPQEKLPALPPPGDLGLYGYPGTKSDAKKPPRKYPKSSEYKLTRCFCYLTTLVTVIISIASLGMIGFAVYKVIKEEKCYAVAFPVIITSAFALLIITLEWTRLWLWREPSVMRKCSKSRASGARAYANKGSGVSGGSLPPIFANPQPMPSAATFSIAPSGNDPCGGFLSSSFQQRLYDAPQFVSALFLIFLYLTLIIGVGATMGGAGYLLSQEEKCGDLAIPGVGYGAFLAVLIVVRTMMCCLSNACHGLCYRTATMFSKPENEPVQMVAINQLNQVLPGLGSGGDAHPEGRRPTAWLLNLATGSDPRQQLSIIQPMPARFSNDLP</sequence>
<dbReference type="AlphaFoldDB" id="A0AAV2TUY2"/>
<dbReference type="Proteomes" id="UP001497525">
    <property type="component" value="Unassembled WGS sequence"/>
</dbReference>
<reference evidence="3" key="1">
    <citation type="submission" date="2024-06" db="EMBL/GenBank/DDBJ databases">
        <authorList>
            <person name="Liu X."/>
            <person name="Lenzi L."/>
            <person name="Haldenby T S."/>
            <person name="Uol C."/>
        </authorList>
    </citation>
    <scope>NUCLEOTIDE SEQUENCE</scope>
</reference>
<feature type="transmembrane region" description="Helical" evidence="2">
    <location>
        <begin position="256"/>
        <end position="275"/>
    </location>
</feature>
<dbReference type="EMBL" id="CAXLJL010000711">
    <property type="protein sequence ID" value="CAL5140164.1"/>
    <property type="molecule type" value="Genomic_DNA"/>
</dbReference>
<evidence type="ECO:0000313" key="4">
    <source>
        <dbReference type="Proteomes" id="UP001497525"/>
    </source>
</evidence>
<feature type="transmembrane region" description="Helical" evidence="2">
    <location>
        <begin position="396"/>
        <end position="413"/>
    </location>
</feature>
<feature type="transmembrane region" description="Helical" evidence="2">
    <location>
        <begin position="223"/>
        <end position="250"/>
    </location>
</feature>
<name>A0AAV2TUY2_CALDB</name>
<feature type="compositionally biased region" description="Polar residues" evidence="1">
    <location>
        <begin position="75"/>
        <end position="94"/>
    </location>
</feature>
<keyword evidence="2" id="KW-1133">Transmembrane helix</keyword>
<feature type="transmembrane region" description="Helical" evidence="2">
    <location>
        <begin position="359"/>
        <end position="384"/>
    </location>
</feature>